<dbReference type="KEGG" id="dmp:FAK_20980"/>
<gene>
    <name evidence="10 12" type="primary">glyS</name>
    <name evidence="12" type="ORF">FAK_20980</name>
</gene>
<evidence type="ECO:0000313" key="13">
    <source>
        <dbReference type="Proteomes" id="UP001366166"/>
    </source>
</evidence>
<name>A0AAU9F140_9BACT</name>
<evidence type="ECO:0000256" key="5">
    <source>
        <dbReference type="ARBA" id="ARBA00022741"/>
    </source>
</evidence>
<keyword evidence="7 10" id="KW-0648">Protein biosynthesis</keyword>
<dbReference type="NCBIfam" id="TIGR00211">
    <property type="entry name" value="glyS"/>
    <property type="match status" value="1"/>
</dbReference>
<protein>
    <recommendedName>
        <fullName evidence="10">Glycine--tRNA ligase beta subunit</fullName>
        <ecNumber evidence="10">6.1.1.14</ecNumber>
    </recommendedName>
    <alternativeName>
        <fullName evidence="10">Glycyl-tRNA synthetase beta subunit</fullName>
        <shortName evidence="10">GlyRS</shortName>
    </alternativeName>
</protein>
<keyword evidence="6 10" id="KW-0067">ATP-binding</keyword>
<dbReference type="PANTHER" id="PTHR30075:SF2">
    <property type="entry name" value="GLYCINE--TRNA LIGASE, CHLOROPLASTIC_MITOCHONDRIAL 2"/>
    <property type="match status" value="1"/>
</dbReference>
<dbReference type="InterPro" id="IPR006194">
    <property type="entry name" value="Gly-tRNA-synth_heterodimer"/>
</dbReference>
<dbReference type="GO" id="GO:0006420">
    <property type="term" value="P:arginyl-tRNA aminoacylation"/>
    <property type="evidence" value="ECO:0007669"/>
    <property type="project" value="InterPro"/>
</dbReference>
<feature type="domain" description="DALR anticodon binding" evidence="11">
    <location>
        <begin position="587"/>
        <end position="684"/>
    </location>
</feature>
<dbReference type="GO" id="GO:0004814">
    <property type="term" value="F:arginine-tRNA ligase activity"/>
    <property type="evidence" value="ECO:0007669"/>
    <property type="project" value="InterPro"/>
</dbReference>
<dbReference type="GO" id="GO:0005524">
    <property type="term" value="F:ATP binding"/>
    <property type="evidence" value="ECO:0007669"/>
    <property type="project" value="UniProtKB-UniRule"/>
</dbReference>
<evidence type="ECO:0000256" key="6">
    <source>
        <dbReference type="ARBA" id="ARBA00022840"/>
    </source>
</evidence>
<sequence>MAELIFEIGCEEMPARFVAPAMEQVLAKGRDELERQGLLEEGAEVLSFGTPRRLALLVRGLKERQEDKEEQALGPPLKAAYDAEGKPTKAALGFAKSQGVELEELQKFDTDKGERLGVIKRIPGRPTDQVLAELLPRLVESLHFPKTMRWGSQSFRYARPIHWFLALLDGAVIPFELAGIASGNTTKGHRFLAPAAIEISGAGDYLNKLRAAYVLAERGERQAKVRGEVEAAAAQAGGRLVPDEPLMQENTDLVEWAAACCGTFDREFLEVPRAVIISAMREHQRYFALEDADGKLLPNFIAVNNTQPKDTAVVTAGHQKVLRARLADARFFLTEDRKQPLVDYLEDLKQVTYHAKLGTSYDKVERFSALAGFLADELGLGAEEKAQVERTARLAKCDLVTEMVGEFPTLQGVVGSEYATRDGEPPAVAAGIAGHYLPAGADSPLPREMTGVLVGIADRLDSICGLFAADEKPSGAADPFALRRAAIAVIRLIIEKDLSLSLGRLLGQALVGLRPWLSGPAEAVAEEVTAFFAARLSGILADQGVPTDVSQAVLAAGLDDLKDTAARAQALAQAKDTPEFATLAVGLKRVMNILKKEAAQVPAEAPDEAVMSEEAEKALFRAFSELQAEAAELFAAGDYQGFLARVSALKDPIDKFFDDVMVMVEDEATRRNRLALLNLMGSLFNRFARFEYLQLS</sequence>
<dbReference type="PROSITE" id="PS50861">
    <property type="entry name" value="AA_TRNA_LIGASE_II_GLYAB"/>
    <property type="match status" value="1"/>
</dbReference>
<dbReference type="EMBL" id="AP028679">
    <property type="protein sequence ID" value="BEQ15032.1"/>
    <property type="molecule type" value="Genomic_DNA"/>
</dbReference>
<accession>A0AAU9F140</accession>
<evidence type="ECO:0000256" key="9">
    <source>
        <dbReference type="ARBA" id="ARBA00047937"/>
    </source>
</evidence>
<dbReference type="RefSeq" id="WP_338598870.1">
    <property type="nucleotide sequence ID" value="NZ_AP028679.1"/>
</dbReference>
<evidence type="ECO:0000256" key="3">
    <source>
        <dbReference type="ARBA" id="ARBA00022490"/>
    </source>
</evidence>
<evidence type="ECO:0000256" key="10">
    <source>
        <dbReference type="HAMAP-Rule" id="MF_00255"/>
    </source>
</evidence>
<dbReference type="InterPro" id="IPR008909">
    <property type="entry name" value="DALR_anticod-bd"/>
</dbReference>
<evidence type="ECO:0000256" key="7">
    <source>
        <dbReference type="ARBA" id="ARBA00022917"/>
    </source>
</evidence>
<dbReference type="EC" id="6.1.1.14" evidence="10"/>
<keyword evidence="3 10" id="KW-0963">Cytoplasm</keyword>
<comment type="catalytic activity">
    <reaction evidence="9 10">
        <text>tRNA(Gly) + glycine + ATP = glycyl-tRNA(Gly) + AMP + diphosphate</text>
        <dbReference type="Rhea" id="RHEA:16013"/>
        <dbReference type="Rhea" id="RHEA-COMP:9664"/>
        <dbReference type="Rhea" id="RHEA-COMP:9683"/>
        <dbReference type="ChEBI" id="CHEBI:30616"/>
        <dbReference type="ChEBI" id="CHEBI:33019"/>
        <dbReference type="ChEBI" id="CHEBI:57305"/>
        <dbReference type="ChEBI" id="CHEBI:78442"/>
        <dbReference type="ChEBI" id="CHEBI:78522"/>
        <dbReference type="ChEBI" id="CHEBI:456215"/>
        <dbReference type="EC" id="6.1.1.14"/>
    </reaction>
</comment>
<comment type="similarity">
    <text evidence="2 10">Belongs to the class-II aminoacyl-tRNA synthetase family.</text>
</comment>
<evidence type="ECO:0000256" key="1">
    <source>
        <dbReference type="ARBA" id="ARBA00004496"/>
    </source>
</evidence>
<dbReference type="PANTHER" id="PTHR30075">
    <property type="entry name" value="GLYCYL-TRNA SYNTHETASE"/>
    <property type="match status" value="1"/>
</dbReference>
<proteinExistence type="inferred from homology"/>
<keyword evidence="4 10" id="KW-0436">Ligase</keyword>
<evidence type="ECO:0000256" key="4">
    <source>
        <dbReference type="ARBA" id="ARBA00022598"/>
    </source>
</evidence>
<dbReference type="Pfam" id="PF02092">
    <property type="entry name" value="tRNA_synt_2f"/>
    <property type="match status" value="1"/>
</dbReference>
<evidence type="ECO:0000256" key="2">
    <source>
        <dbReference type="ARBA" id="ARBA00008226"/>
    </source>
</evidence>
<dbReference type="GO" id="GO:0006426">
    <property type="term" value="P:glycyl-tRNA aminoacylation"/>
    <property type="evidence" value="ECO:0007669"/>
    <property type="project" value="UniProtKB-UniRule"/>
</dbReference>
<dbReference type="Pfam" id="PF05746">
    <property type="entry name" value="DALR_1"/>
    <property type="match status" value="1"/>
</dbReference>
<dbReference type="SUPFAM" id="SSF109604">
    <property type="entry name" value="HD-domain/PDEase-like"/>
    <property type="match status" value="1"/>
</dbReference>
<comment type="subunit">
    <text evidence="10">Tetramer of two alpha and two beta subunits.</text>
</comment>
<dbReference type="HAMAP" id="MF_00255">
    <property type="entry name" value="Gly_tRNA_synth_beta"/>
    <property type="match status" value="1"/>
</dbReference>
<dbReference type="AlphaFoldDB" id="A0AAU9F140"/>
<reference evidence="13" key="1">
    <citation type="journal article" date="2023" name="Arch. Microbiol.">
        <title>Desulfoferula mesophilus gen. nov. sp. nov., a mesophilic sulfate-reducing bacterium isolated from a brackish lake sediment.</title>
        <authorList>
            <person name="Watanabe T."/>
            <person name="Yabe T."/>
            <person name="Tsuji J.M."/>
            <person name="Fukui M."/>
        </authorList>
    </citation>
    <scope>NUCLEOTIDE SEQUENCE [LARGE SCALE GENOMIC DNA]</scope>
    <source>
        <strain evidence="13">12FAK</strain>
    </source>
</reference>
<comment type="subcellular location">
    <subcellularLocation>
        <location evidence="1 10">Cytoplasm</location>
    </subcellularLocation>
</comment>
<evidence type="ECO:0000256" key="8">
    <source>
        <dbReference type="ARBA" id="ARBA00023146"/>
    </source>
</evidence>
<evidence type="ECO:0000313" key="12">
    <source>
        <dbReference type="EMBL" id="BEQ15032.1"/>
    </source>
</evidence>
<dbReference type="GO" id="GO:0005829">
    <property type="term" value="C:cytosol"/>
    <property type="evidence" value="ECO:0007669"/>
    <property type="project" value="TreeGrafter"/>
</dbReference>
<organism evidence="12 13">
    <name type="scientific">Desulfoferula mesophila</name>
    <dbReference type="NCBI Taxonomy" id="3058419"/>
    <lineage>
        <taxon>Bacteria</taxon>
        <taxon>Pseudomonadati</taxon>
        <taxon>Thermodesulfobacteriota</taxon>
        <taxon>Desulfarculia</taxon>
        <taxon>Desulfarculales</taxon>
        <taxon>Desulfarculaceae</taxon>
        <taxon>Desulfoferula</taxon>
    </lineage>
</organism>
<keyword evidence="8 10" id="KW-0030">Aminoacyl-tRNA synthetase</keyword>
<dbReference type="GO" id="GO:0004820">
    <property type="term" value="F:glycine-tRNA ligase activity"/>
    <property type="evidence" value="ECO:0007669"/>
    <property type="project" value="UniProtKB-UniRule"/>
</dbReference>
<dbReference type="PRINTS" id="PR01045">
    <property type="entry name" value="TRNASYNTHGB"/>
</dbReference>
<keyword evidence="13" id="KW-1185">Reference proteome</keyword>
<dbReference type="InterPro" id="IPR015944">
    <property type="entry name" value="Gly-tRNA-synth_bsu"/>
</dbReference>
<evidence type="ECO:0000259" key="11">
    <source>
        <dbReference type="Pfam" id="PF05746"/>
    </source>
</evidence>
<dbReference type="Proteomes" id="UP001366166">
    <property type="component" value="Chromosome"/>
</dbReference>
<keyword evidence="5 10" id="KW-0547">Nucleotide-binding</keyword>